<gene>
    <name evidence="1" type="ORF">C1S65_12230</name>
</gene>
<evidence type="ECO:0000313" key="1">
    <source>
        <dbReference type="EMBL" id="AXA24847.1"/>
    </source>
</evidence>
<dbReference type="RefSeq" id="WP_063544796.1">
    <property type="nucleotide sequence ID" value="NZ_CP011789.1"/>
</dbReference>
<proteinExistence type="predicted"/>
<reference evidence="1 2" key="1">
    <citation type="submission" date="2018-06" db="EMBL/GenBank/DDBJ databases">
        <title>The genome of Pseudomonas putida NX-1, a lignin degrader.</title>
        <authorList>
            <person name="Xu Z."/>
        </authorList>
    </citation>
    <scope>NUCLEOTIDE SEQUENCE [LARGE SCALE GENOMIC DNA]</scope>
    <source>
        <strain evidence="1 2">NX-1</strain>
    </source>
</reference>
<organism evidence="1 2">
    <name type="scientific">Pseudomonas putida</name>
    <name type="common">Arthrobacter siderocapsulatus</name>
    <dbReference type="NCBI Taxonomy" id="303"/>
    <lineage>
        <taxon>Bacteria</taxon>
        <taxon>Pseudomonadati</taxon>
        <taxon>Pseudomonadota</taxon>
        <taxon>Gammaproteobacteria</taxon>
        <taxon>Pseudomonadales</taxon>
        <taxon>Pseudomonadaceae</taxon>
        <taxon>Pseudomonas</taxon>
    </lineage>
</organism>
<dbReference type="AlphaFoldDB" id="A0AAD0PFN2"/>
<protein>
    <recommendedName>
        <fullName evidence="3">Lipoprotein</fullName>
    </recommendedName>
</protein>
<dbReference type="PROSITE" id="PS51257">
    <property type="entry name" value="PROKAR_LIPOPROTEIN"/>
    <property type="match status" value="1"/>
</dbReference>
<evidence type="ECO:0000313" key="2">
    <source>
        <dbReference type="Proteomes" id="UP000251617"/>
    </source>
</evidence>
<dbReference type="EMBL" id="CP030750">
    <property type="protein sequence ID" value="AXA24847.1"/>
    <property type="molecule type" value="Genomic_DNA"/>
</dbReference>
<accession>A0AAD0PFN2</accession>
<name>A0AAD0PFN2_PSEPU</name>
<dbReference type="Proteomes" id="UP000251617">
    <property type="component" value="Chromosome"/>
</dbReference>
<sequence length="347" mass="38744">MLATAARSITLVAACALLGACSFNGTYQDSSRTDAAKLRYVSNTSNSTLDVYRGPRCEGSTTGLLNNFLARDTRRRADMRVPPAADTRGYLEIRLEPDQPLYLFVNTLSTGGAPCSIGVTFTPAAGSEYEVSVDRSDGYCMLQLTRLQRIDGKDVRIPYPLNDEPLASCSGTSPLFPLPPTPLPASVQRSAMIESLINDSLASSGAVIDILQAGNLQQPPADQQIAERRKALGNATLPDAYWDQYRANLQHFEQALDQVKPLAQARFRDNNRKYLNSVQDQQLQIWAGLELGNRYNSREVRMRDMSRYYARVYRQITAEAKLEHLRAMAQLDRQYGVCERFEGCWRL</sequence>
<evidence type="ECO:0008006" key="3">
    <source>
        <dbReference type="Google" id="ProtNLM"/>
    </source>
</evidence>